<dbReference type="InterPro" id="IPR013785">
    <property type="entry name" value="Aldolase_TIM"/>
</dbReference>
<comment type="function">
    <text evidence="1 8">Stereospecific condensation of phosphoenolpyruvate (PEP) and D-erythrose-4-phosphate (E4P) giving rise to 3-deoxy-D-arabino-heptulosonate-7-phosphate (DAHP).</text>
</comment>
<dbReference type="InterPro" id="IPR006219">
    <property type="entry name" value="DAHP_synth_1"/>
</dbReference>
<dbReference type="RefSeq" id="WP_349279493.1">
    <property type="nucleotide sequence ID" value="NZ_CBCSCU010000005.1"/>
</dbReference>
<dbReference type="FunFam" id="3.20.20.70:FF:000005">
    <property type="entry name" value="Phospho-2-dehydro-3-deoxyheptonate aldolase"/>
    <property type="match status" value="1"/>
</dbReference>
<keyword evidence="5 8" id="KW-0808">Transferase</keyword>
<dbReference type="NCBIfam" id="TIGR00034">
    <property type="entry name" value="aroFGH"/>
    <property type="match status" value="1"/>
</dbReference>
<accession>A0AAU7LRL9</accession>
<feature type="domain" description="DAHP synthetase I/KDSA" evidence="9">
    <location>
        <begin position="55"/>
        <end position="347"/>
    </location>
</feature>
<evidence type="ECO:0000256" key="4">
    <source>
        <dbReference type="ARBA" id="ARBA00022605"/>
    </source>
</evidence>
<organism evidence="10">
    <name type="scientific">Polaromonas hydrogenivorans</name>
    <dbReference type="NCBI Taxonomy" id="335476"/>
    <lineage>
        <taxon>Bacteria</taxon>
        <taxon>Pseudomonadati</taxon>
        <taxon>Pseudomonadota</taxon>
        <taxon>Betaproteobacteria</taxon>
        <taxon>Burkholderiales</taxon>
        <taxon>Comamonadaceae</taxon>
        <taxon>Polaromonas</taxon>
    </lineage>
</organism>
<dbReference type="GO" id="GO:0042802">
    <property type="term" value="F:identical protein binding"/>
    <property type="evidence" value="ECO:0007669"/>
    <property type="project" value="UniProtKB-ARBA"/>
</dbReference>
<comment type="pathway">
    <text evidence="2 8">Metabolic intermediate biosynthesis; chorismate biosynthesis; chorismate from D-erythrose 4-phosphate and phosphoenolpyruvate: step 1/7.</text>
</comment>
<dbReference type="Pfam" id="PF00793">
    <property type="entry name" value="DAHP_synth_1"/>
    <property type="match status" value="1"/>
</dbReference>
<dbReference type="AlphaFoldDB" id="A0AAU7LRL9"/>
<evidence type="ECO:0000256" key="3">
    <source>
        <dbReference type="ARBA" id="ARBA00007985"/>
    </source>
</evidence>
<dbReference type="InterPro" id="IPR006218">
    <property type="entry name" value="DAHP1/KDSA"/>
</dbReference>
<name>A0AAU7LRL9_9BURK</name>
<evidence type="ECO:0000256" key="2">
    <source>
        <dbReference type="ARBA" id="ARBA00004688"/>
    </source>
</evidence>
<evidence type="ECO:0000256" key="7">
    <source>
        <dbReference type="ARBA" id="ARBA00047508"/>
    </source>
</evidence>
<gene>
    <name evidence="10" type="ORF">ABLV49_00025</name>
</gene>
<comment type="catalytic activity">
    <reaction evidence="7 8">
        <text>D-erythrose 4-phosphate + phosphoenolpyruvate + H2O = 7-phospho-2-dehydro-3-deoxy-D-arabino-heptonate + phosphate</text>
        <dbReference type="Rhea" id="RHEA:14717"/>
        <dbReference type="ChEBI" id="CHEBI:15377"/>
        <dbReference type="ChEBI" id="CHEBI:16897"/>
        <dbReference type="ChEBI" id="CHEBI:43474"/>
        <dbReference type="ChEBI" id="CHEBI:58394"/>
        <dbReference type="ChEBI" id="CHEBI:58702"/>
        <dbReference type="EC" id="2.5.1.54"/>
    </reaction>
</comment>
<evidence type="ECO:0000313" key="10">
    <source>
        <dbReference type="EMBL" id="XBP70264.1"/>
    </source>
</evidence>
<dbReference type="PIRSF" id="PIRSF001361">
    <property type="entry name" value="DAHP_synthase"/>
    <property type="match status" value="1"/>
</dbReference>
<evidence type="ECO:0000256" key="6">
    <source>
        <dbReference type="ARBA" id="ARBA00023141"/>
    </source>
</evidence>
<dbReference type="NCBIfam" id="NF009396">
    <property type="entry name" value="PRK12756.1"/>
    <property type="match status" value="1"/>
</dbReference>
<dbReference type="SUPFAM" id="SSF51569">
    <property type="entry name" value="Aldolase"/>
    <property type="match status" value="1"/>
</dbReference>
<evidence type="ECO:0000256" key="5">
    <source>
        <dbReference type="ARBA" id="ARBA00022679"/>
    </source>
</evidence>
<dbReference type="Gene3D" id="3.20.20.70">
    <property type="entry name" value="Aldolase class I"/>
    <property type="match status" value="1"/>
</dbReference>
<dbReference type="NCBIfam" id="NF009395">
    <property type="entry name" value="PRK12755.1"/>
    <property type="match status" value="1"/>
</dbReference>
<keyword evidence="4 8" id="KW-0028">Amino-acid biosynthesis</keyword>
<sequence>MNTHVRPVTPPSTQDSTRIDDLRIGAVRPLITPALLQEWLPTPVSVQALVADSRAAISKVLHGADDRLVVVVGPCSIHDHAQAMDYARQLKAQADALKDDLLIVMRVYFEKPRTTVGWKGYINDPHLDGSFAINEGLEMARQLLLDVLALSLPVGTEFLDLLSPQFISDLVSWGAIGARTTESQSHRQLASGLSCPVGFKNGTDGGVKVAADAIQAAQATHAFMGMTKMGQAAIFETRGNDDCHVILRGGRQTNYSKADVDATCAQLKAAGLREQVMIDVSHANSSKQHQRQIEVAADVAGQVAAGDHRIMGLMIESHLNEGRQDIVPGQPLKHGVSVTDACISFAQTVPVLQGLAAAVRARRLA</sequence>
<dbReference type="PANTHER" id="PTHR21225:SF12">
    <property type="entry name" value="PHOSPHO-2-DEHYDRO-3-DEOXYHEPTONATE ALDOLASE, TYROSINE-INHIBITED"/>
    <property type="match status" value="1"/>
</dbReference>
<reference evidence="10" key="1">
    <citation type="submission" date="2024-05" db="EMBL/GenBank/DDBJ databases">
        <authorList>
            <person name="Bunk B."/>
            <person name="Swiderski J."/>
            <person name="Sproer C."/>
            <person name="Thiel V."/>
        </authorList>
    </citation>
    <scope>NUCLEOTIDE SEQUENCE</scope>
    <source>
        <strain evidence="10">DSM 17735</strain>
    </source>
</reference>
<comment type="similarity">
    <text evidence="3 8">Belongs to the class-I DAHP synthase family.</text>
</comment>
<proteinExistence type="inferred from homology"/>
<dbReference type="EMBL" id="CP157675">
    <property type="protein sequence ID" value="XBP70264.1"/>
    <property type="molecule type" value="Genomic_DNA"/>
</dbReference>
<dbReference type="GO" id="GO:0009073">
    <property type="term" value="P:aromatic amino acid family biosynthetic process"/>
    <property type="evidence" value="ECO:0007669"/>
    <property type="project" value="UniProtKB-KW"/>
</dbReference>
<dbReference type="GO" id="GO:0003849">
    <property type="term" value="F:3-deoxy-7-phosphoheptulonate synthase activity"/>
    <property type="evidence" value="ECO:0007669"/>
    <property type="project" value="UniProtKB-EC"/>
</dbReference>
<dbReference type="EC" id="2.5.1.54" evidence="8"/>
<evidence type="ECO:0000256" key="1">
    <source>
        <dbReference type="ARBA" id="ARBA00003726"/>
    </source>
</evidence>
<evidence type="ECO:0000259" key="9">
    <source>
        <dbReference type="Pfam" id="PF00793"/>
    </source>
</evidence>
<protein>
    <recommendedName>
        <fullName evidence="8">Phospho-2-dehydro-3-deoxyheptonate aldolase</fullName>
        <ecNumber evidence="8">2.5.1.54</ecNumber>
    </recommendedName>
</protein>
<dbReference type="PANTHER" id="PTHR21225">
    <property type="entry name" value="PHOSPHO-2-DEHYDRO-3-DEOXYHEPTONATE ALDOLASE DAHP SYNTHETASE"/>
    <property type="match status" value="1"/>
</dbReference>
<keyword evidence="6 8" id="KW-0057">Aromatic amino acid biosynthesis</keyword>
<evidence type="ECO:0000256" key="8">
    <source>
        <dbReference type="PIRNR" id="PIRNR001361"/>
    </source>
</evidence>
<dbReference type="GO" id="GO:0005737">
    <property type="term" value="C:cytoplasm"/>
    <property type="evidence" value="ECO:0007669"/>
    <property type="project" value="TreeGrafter"/>
</dbReference>
<dbReference type="GO" id="GO:0008652">
    <property type="term" value="P:amino acid biosynthetic process"/>
    <property type="evidence" value="ECO:0007669"/>
    <property type="project" value="UniProtKB-KW"/>
</dbReference>